<evidence type="ECO:0000313" key="2">
    <source>
        <dbReference type="EMBL" id="MPM40534.1"/>
    </source>
</evidence>
<sequence>MIGVSLAASFHILLGVLFFNTGFNVIYPPPPETGIEVDFELEPPKPIQVRSGHEPRTIRPTPQEEIRLVQRSESSITGSGANRGAESTMGESGDVDVYEPPRQVVIDRRALFPSASNSDSIAPQKATNESNEMRAGHAEGNTRTGSVENEPQARLAGRSVVGSLPEPEYKVNKSGRVVVRISVDQYGSVVSATPGATGTTVQDKTLWEAAKKAALKAKFNLSSNAPAVQEGTITYVFKLQ</sequence>
<organism evidence="2">
    <name type="scientific">bioreactor metagenome</name>
    <dbReference type="NCBI Taxonomy" id="1076179"/>
    <lineage>
        <taxon>unclassified sequences</taxon>
        <taxon>metagenomes</taxon>
        <taxon>ecological metagenomes</taxon>
    </lineage>
</organism>
<feature type="region of interest" description="Disordered" evidence="1">
    <location>
        <begin position="71"/>
        <end position="97"/>
    </location>
</feature>
<feature type="region of interest" description="Disordered" evidence="1">
    <location>
        <begin position="115"/>
        <end position="151"/>
    </location>
</feature>
<reference evidence="2" key="1">
    <citation type="submission" date="2019-08" db="EMBL/GenBank/DDBJ databases">
        <authorList>
            <person name="Kucharzyk K."/>
            <person name="Murdoch R.W."/>
            <person name="Higgins S."/>
            <person name="Loffler F."/>
        </authorList>
    </citation>
    <scope>NUCLEOTIDE SEQUENCE</scope>
</reference>
<feature type="compositionally biased region" description="Polar residues" evidence="1">
    <location>
        <begin position="115"/>
        <end position="130"/>
    </location>
</feature>
<protein>
    <recommendedName>
        <fullName evidence="3">TonB C-terminal domain-containing protein</fullName>
    </recommendedName>
</protein>
<name>A0A644ZSF6_9ZZZZ</name>
<accession>A0A644ZSF6</accession>
<evidence type="ECO:0000256" key="1">
    <source>
        <dbReference type="SAM" id="MobiDB-lite"/>
    </source>
</evidence>
<feature type="compositionally biased region" description="Polar residues" evidence="1">
    <location>
        <begin position="71"/>
        <end position="80"/>
    </location>
</feature>
<proteinExistence type="predicted"/>
<gene>
    <name evidence="2" type="ORF">SDC9_87178</name>
</gene>
<dbReference type="EMBL" id="VSSQ01009035">
    <property type="protein sequence ID" value="MPM40534.1"/>
    <property type="molecule type" value="Genomic_DNA"/>
</dbReference>
<comment type="caution">
    <text evidence="2">The sequence shown here is derived from an EMBL/GenBank/DDBJ whole genome shotgun (WGS) entry which is preliminary data.</text>
</comment>
<dbReference type="AlphaFoldDB" id="A0A644ZSF6"/>
<evidence type="ECO:0008006" key="3">
    <source>
        <dbReference type="Google" id="ProtNLM"/>
    </source>
</evidence>